<dbReference type="AlphaFoldDB" id="A0A6A6U1E5"/>
<organism evidence="2 3">
    <name type="scientific">Microthyrium microscopicum</name>
    <dbReference type="NCBI Taxonomy" id="703497"/>
    <lineage>
        <taxon>Eukaryota</taxon>
        <taxon>Fungi</taxon>
        <taxon>Dikarya</taxon>
        <taxon>Ascomycota</taxon>
        <taxon>Pezizomycotina</taxon>
        <taxon>Dothideomycetes</taxon>
        <taxon>Dothideomycetes incertae sedis</taxon>
        <taxon>Microthyriales</taxon>
        <taxon>Microthyriaceae</taxon>
        <taxon>Microthyrium</taxon>
    </lineage>
</organism>
<keyword evidence="1" id="KW-0732">Signal</keyword>
<reference evidence="2" key="1">
    <citation type="journal article" date="2020" name="Stud. Mycol.">
        <title>101 Dothideomycetes genomes: a test case for predicting lifestyles and emergence of pathogens.</title>
        <authorList>
            <person name="Haridas S."/>
            <person name="Albert R."/>
            <person name="Binder M."/>
            <person name="Bloem J."/>
            <person name="Labutti K."/>
            <person name="Salamov A."/>
            <person name="Andreopoulos B."/>
            <person name="Baker S."/>
            <person name="Barry K."/>
            <person name="Bills G."/>
            <person name="Bluhm B."/>
            <person name="Cannon C."/>
            <person name="Castanera R."/>
            <person name="Culley D."/>
            <person name="Daum C."/>
            <person name="Ezra D."/>
            <person name="Gonzalez J."/>
            <person name="Henrissat B."/>
            <person name="Kuo A."/>
            <person name="Liang C."/>
            <person name="Lipzen A."/>
            <person name="Lutzoni F."/>
            <person name="Magnuson J."/>
            <person name="Mondo S."/>
            <person name="Nolan M."/>
            <person name="Ohm R."/>
            <person name="Pangilinan J."/>
            <person name="Park H.-J."/>
            <person name="Ramirez L."/>
            <person name="Alfaro M."/>
            <person name="Sun H."/>
            <person name="Tritt A."/>
            <person name="Yoshinaga Y."/>
            <person name="Zwiers L.-H."/>
            <person name="Turgeon B."/>
            <person name="Goodwin S."/>
            <person name="Spatafora J."/>
            <person name="Crous P."/>
            <person name="Grigoriev I."/>
        </authorList>
    </citation>
    <scope>NUCLEOTIDE SEQUENCE</scope>
    <source>
        <strain evidence="2">CBS 115976</strain>
    </source>
</reference>
<evidence type="ECO:0000313" key="3">
    <source>
        <dbReference type="Proteomes" id="UP000799302"/>
    </source>
</evidence>
<protein>
    <recommendedName>
        <fullName evidence="4">Clock-controlled pheromone ccg-4</fullName>
    </recommendedName>
</protein>
<proteinExistence type="predicted"/>
<keyword evidence="3" id="KW-1185">Reference proteome</keyword>
<evidence type="ECO:0000256" key="1">
    <source>
        <dbReference type="SAM" id="SignalP"/>
    </source>
</evidence>
<evidence type="ECO:0000313" key="2">
    <source>
        <dbReference type="EMBL" id="KAF2665932.1"/>
    </source>
</evidence>
<feature type="signal peptide" evidence="1">
    <location>
        <begin position="1"/>
        <end position="19"/>
    </location>
</feature>
<accession>A0A6A6U1E5</accession>
<feature type="chain" id="PRO_5025559717" description="Clock-controlled pheromone ccg-4" evidence="1">
    <location>
        <begin position="20"/>
        <end position="173"/>
    </location>
</feature>
<sequence length="173" mass="19291">MKLTSILFVATMAIAQAAAIESTDEQNLSHDACYQPNGPCAKLDHAIASAKGILNNPYGPKPDVNSKRAFDYLSTALDQASARDFQAMQKRDTNLERRWRWTNWCGWAGEGCGKARRSATAIQEILGDDKLQKRWSWTNWCGWAGEGCGKARRSIDELLKVSDEVLKSIPQEE</sequence>
<dbReference type="Proteomes" id="UP000799302">
    <property type="component" value="Unassembled WGS sequence"/>
</dbReference>
<evidence type="ECO:0008006" key="4">
    <source>
        <dbReference type="Google" id="ProtNLM"/>
    </source>
</evidence>
<gene>
    <name evidence="2" type="ORF">BT63DRAFT_44501</name>
</gene>
<dbReference type="EMBL" id="MU004239">
    <property type="protein sequence ID" value="KAF2665932.1"/>
    <property type="molecule type" value="Genomic_DNA"/>
</dbReference>
<name>A0A6A6U1E5_9PEZI</name>